<dbReference type="AlphaFoldDB" id="A0A8X7R7K2"/>
<accession>A0A8X7R7K2</accession>
<gene>
    <name evidence="2" type="ORF">Bca52824_051219</name>
</gene>
<evidence type="ECO:0000313" key="2">
    <source>
        <dbReference type="EMBL" id="KAG2279999.1"/>
    </source>
</evidence>
<proteinExistence type="predicted"/>
<name>A0A8X7R7K2_BRACI</name>
<comment type="caution">
    <text evidence="2">The sequence shown here is derived from an EMBL/GenBank/DDBJ whole genome shotgun (WGS) entry which is preliminary data.</text>
</comment>
<feature type="coiled-coil region" evidence="1">
    <location>
        <begin position="102"/>
        <end position="133"/>
    </location>
</feature>
<protein>
    <submittedName>
        <fullName evidence="2">Uncharacterized protein</fullName>
    </submittedName>
</protein>
<sequence length="137" mass="15912">MSRKTMVLEVIGKLDVSEETKLLSKVEEDDVNGFQVLPSQVESVRRIFQRHPDIASKFRPKNQHLRTIYINVLLNLNQTMCQPTQELSKDDLNDAYASLAYLTDAGLNLDWLEEKLEEKKEKQEAGKKRMKEVIDYT</sequence>
<evidence type="ECO:0000313" key="3">
    <source>
        <dbReference type="Proteomes" id="UP000886595"/>
    </source>
</evidence>
<keyword evidence="3" id="KW-1185">Reference proteome</keyword>
<keyword evidence="1" id="KW-0175">Coiled coil</keyword>
<dbReference type="Proteomes" id="UP000886595">
    <property type="component" value="Unassembled WGS sequence"/>
</dbReference>
<reference evidence="2 3" key="1">
    <citation type="submission" date="2020-02" db="EMBL/GenBank/DDBJ databases">
        <authorList>
            <person name="Ma Q."/>
            <person name="Huang Y."/>
            <person name="Song X."/>
            <person name="Pei D."/>
        </authorList>
    </citation>
    <scope>NUCLEOTIDE SEQUENCE [LARGE SCALE GENOMIC DNA]</scope>
    <source>
        <strain evidence="2">Sxm20200214</strain>
        <tissue evidence="2">Leaf</tissue>
    </source>
</reference>
<dbReference type="InterPro" id="IPR050804">
    <property type="entry name" value="MCC"/>
</dbReference>
<dbReference type="PANTHER" id="PTHR46236:SF35">
    <property type="entry name" value="MATH DOMAIN-CONTAINING PROTEIN"/>
    <property type="match status" value="1"/>
</dbReference>
<organism evidence="2 3">
    <name type="scientific">Brassica carinata</name>
    <name type="common">Ethiopian mustard</name>
    <name type="synonym">Abyssinian cabbage</name>
    <dbReference type="NCBI Taxonomy" id="52824"/>
    <lineage>
        <taxon>Eukaryota</taxon>
        <taxon>Viridiplantae</taxon>
        <taxon>Streptophyta</taxon>
        <taxon>Embryophyta</taxon>
        <taxon>Tracheophyta</taxon>
        <taxon>Spermatophyta</taxon>
        <taxon>Magnoliopsida</taxon>
        <taxon>eudicotyledons</taxon>
        <taxon>Gunneridae</taxon>
        <taxon>Pentapetalae</taxon>
        <taxon>rosids</taxon>
        <taxon>malvids</taxon>
        <taxon>Brassicales</taxon>
        <taxon>Brassicaceae</taxon>
        <taxon>Brassiceae</taxon>
        <taxon>Brassica</taxon>
    </lineage>
</organism>
<dbReference type="PANTHER" id="PTHR46236">
    <property type="entry name" value="TRAF-LIKE SUPERFAMILY PROTEIN"/>
    <property type="match status" value="1"/>
</dbReference>
<dbReference type="EMBL" id="JAAMPC010000011">
    <property type="protein sequence ID" value="KAG2279999.1"/>
    <property type="molecule type" value="Genomic_DNA"/>
</dbReference>
<evidence type="ECO:0000256" key="1">
    <source>
        <dbReference type="SAM" id="Coils"/>
    </source>
</evidence>
<dbReference type="OrthoDB" id="1083137at2759"/>